<dbReference type="AlphaFoldDB" id="A0A9W8Y674"/>
<dbReference type="Gene3D" id="2.40.50.140">
    <property type="entry name" value="Nucleic acid-binding proteins"/>
    <property type="match status" value="1"/>
</dbReference>
<evidence type="ECO:0000256" key="2">
    <source>
        <dbReference type="PROSITE-ProRule" id="PRU00252"/>
    </source>
</evidence>
<organism evidence="3 4">
    <name type="scientific">Neocucurbitaria cava</name>
    <dbReference type="NCBI Taxonomy" id="798079"/>
    <lineage>
        <taxon>Eukaryota</taxon>
        <taxon>Fungi</taxon>
        <taxon>Dikarya</taxon>
        <taxon>Ascomycota</taxon>
        <taxon>Pezizomycotina</taxon>
        <taxon>Dothideomycetes</taxon>
        <taxon>Pleosporomycetidae</taxon>
        <taxon>Pleosporales</taxon>
        <taxon>Pleosporineae</taxon>
        <taxon>Cucurbitariaceae</taxon>
        <taxon>Neocucurbitaria</taxon>
    </lineage>
</organism>
<dbReference type="InterPro" id="IPR012340">
    <property type="entry name" value="NA-bd_OB-fold"/>
</dbReference>
<evidence type="ECO:0000313" key="3">
    <source>
        <dbReference type="EMBL" id="KAJ4367079.1"/>
    </source>
</evidence>
<dbReference type="CDD" id="cd04496">
    <property type="entry name" value="SSB_OBF"/>
    <property type="match status" value="1"/>
</dbReference>
<evidence type="ECO:0008006" key="5">
    <source>
        <dbReference type="Google" id="ProtNLM"/>
    </source>
</evidence>
<dbReference type="PROSITE" id="PS50935">
    <property type="entry name" value="SSB"/>
    <property type="match status" value="1"/>
</dbReference>
<dbReference type="OrthoDB" id="1078367at2759"/>
<dbReference type="Pfam" id="PF00436">
    <property type="entry name" value="SSB"/>
    <property type="match status" value="1"/>
</dbReference>
<protein>
    <recommendedName>
        <fullName evidence="5">SsDNA binding protein</fullName>
    </recommendedName>
</protein>
<gene>
    <name evidence="3" type="ORF">N0V83_007609</name>
</gene>
<evidence type="ECO:0000313" key="4">
    <source>
        <dbReference type="Proteomes" id="UP001140560"/>
    </source>
</evidence>
<reference evidence="3" key="1">
    <citation type="submission" date="2022-10" db="EMBL/GenBank/DDBJ databases">
        <title>Tapping the CABI collections for fungal endophytes: first genome assemblies for Collariella, Neodidymelliopsis, Ascochyta clinopodiicola, Didymella pomorum, Didymosphaeria variabile, Neocosmospora piperis and Neocucurbitaria cava.</title>
        <authorList>
            <person name="Hill R."/>
        </authorList>
    </citation>
    <scope>NUCLEOTIDE SEQUENCE</scope>
    <source>
        <strain evidence="3">IMI 356814</strain>
    </source>
</reference>
<dbReference type="GO" id="GO:0003697">
    <property type="term" value="F:single-stranded DNA binding"/>
    <property type="evidence" value="ECO:0007669"/>
    <property type="project" value="InterPro"/>
</dbReference>
<proteinExistence type="predicted"/>
<keyword evidence="4" id="KW-1185">Reference proteome</keyword>
<keyword evidence="1 2" id="KW-0238">DNA-binding</keyword>
<accession>A0A9W8Y674</accession>
<evidence type="ECO:0000256" key="1">
    <source>
        <dbReference type="ARBA" id="ARBA00023125"/>
    </source>
</evidence>
<name>A0A9W8Y674_9PLEO</name>
<dbReference type="Proteomes" id="UP001140560">
    <property type="component" value="Unassembled WGS sequence"/>
</dbReference>
<dbReference type="SUPFAM" id="SSF50249">
    <property type="entry name" value="Nucleic acid-binding proteins"/>
    <property type="match status" value="1"/>
</dbReference>
<dbReference type="InterPro" id="IPR000424">
    <property type="entry name" value="Primosome_PriB/ssb"/>
</dbReference>
<sequence>MFSSLRTSAARAPAAFTTRAFSSTPRSQLARMTVVGRLGVAPEEVTVSGDRTLVRYVVGTSYGKGEDKKTSWFRIASFVQGAQKDYLLSVPKGSLLYVDADARMETYVDAEGNKRSNLSLVARNFDVLSRSQNNEVPETNDEGLVQEASG</sequence>
<dbReference type="EMBL" id="JAPEUY010000013">
    <property type="protein sequence ID" value="KAJ4367079.1"/>
    <property type="molecule type" value="Genomic_DNA"/>
</dbReference>
<comment type="caution">
    <text evidence="3">The sequence shown here is derived from an EMBL/GenBank/DDBJ whole genome shotgun (WGS) entry which is preliminary data.</text>
</comment>